<protein>
    <submittedName>
        <fullName evidence="1">Uncharacterized protein</fullName>
    </submittedName>
</protein>
<evidence type="ECO:0000313" key="1">
    <source>
        <dbReference type="EMBL" id="ENU42140.1"/>
    </source>
</evidence>
<name>N8QU71_9GAMM</name>
<accession>N8QU71</accession>
<proteinExistence type="predicted"/>
<gene>
    <name evidence="1" type="ORF">F985_03028</name>
</gene>
<reference evidence="2" key="1">
    <citation type="submission" date="2013-02" db="EMBL/GenBank/DDBJ databases">
        <title>The Genome Sequence of Acinetobacter sp. NIPH 973.</title>
        <authorList>
            <consortium name="The Broad Institute Genome Sequencing Platform"/>
            <consortium name="The Broad Institute Genome Sequencing Center for Infectious Disease"/>
            <person name="Cerqueira G."/>
            <person name="Feldgarden M."/>
            <person name="Courvalin P."/>
            <person name="Perichon B."/>
            <person name="Grillot-Courvalin C."/>
            <person name="Clermont D."/>
            <person name="Rocha E."/>
            <person name="Yoon E.-J."/>
            <person name="Nemec A."/>
            <person name="Walker B."/>
            <person name="Young S.K."/>
            <person name="Zeng Q."/>
            <person name="Gargeya S."/>
            <person name="Fitzgerald M."/>
            <person name="Haas B."/>
            <person name="Abouelleil A."/>
            <person name="Alvarado L."/>
            <person name="Arachchi H.M."/>
            <person name="Berlin A.M."/>
            <person name="Chapman S.B."/>
            <person name="Dewar J."/>
            <person name="Goldberg J."/>
            <person name="Griggs A."/>
            <person name="Gujja S."/>
            <person name="Hansen M."/>
            <person name="Howarth C."/>
            <person name="Imamovic A."/>
            <person name="Larimer J."/>
            <person name="McCowan C."/>
            <person name="Murphy C."/>
            <person name="Neiman D."/>
            <person name="Pearson M."/>
            <person name="Priest M."/>
            <person name="Roberts A."/>
            <person name="Saif S."/>
            <person name="Shea T."/>
            <person name="Sisk P."/>
            <person name="Sykes S."/>
            <person name="Wortman J."/>
            <person name="Nusbaum C."/>
            <person name="Birren B."/>
        </authorList>
    </citation>
    <scope>NUCLEOTIDE SEQUENCE [LARGE SCALE GENOMIC DNA]</scope>
    <source>
        <strain evidence="2">NIPH 973</strain>
    </source>
</reference>
<dbReference type="EMBL" id="APOO01000022">
    <property type="protein sequence ID" value="ENU42140.1"/>
    <property type="molecule type" value="Genomic_DNA"/>
</dbReference>
<reference evidence="1 2" key="2">
    <citation type="journal article" date="2015" name="Int. J. Syst. Evol. Microbiol.">
        <title>Acinetobacter seifertii sp. nov., a member of the Acinetobacter calcoaceticus-Acinetobacter baumannii complex isolated from human clinical specimens.</title>
        <authorList>
            <person name="Nemec A."/>
            <person name="Krizova L."/>
            <person name="Maixnerova M."/>
            <person name="Sedo O."/>
            <person name="Brisse S."/>
            <person name="Higgins P.G."/>
        </authorList>
    </citation>
    <scope>NUCLEOTIDE SEQUENCE [LARGE SCALE GENOMIC DNA]</scope>
    <source>
        <strain evidence="1 2">NIPH 973</strain>
    </source>
</reference>
<dbReference type="Proteomes" id="UP000013065">
    <property type="component" value="Unassembled WGS sequence"/>
</dbReference>
<dbReference type="AlphaFoldDB" id="N8QU71"/>
<evidence type="ECO:0000313" key="2">
    <source>
        <dbReference type="Proteomes" id="UP000013065"/>
    </source>
</evidence>
<sequence length="39" mass="4654">MSSIQYLSDINTDMPLFFRTIIHKNGVQNDRNKPHTHKR</sequence>
<organism evidence="1 2">
    <name type="scientific">Acinetobacter seifertii</name>
    <dbReference type="NCBI Taxonomy" id="1530123"/>
    <lineage>
        <taxon>Bacteria</taxon>
        <taxon>Pseudomonadati</taxon>
        <taxon>Pseudomonadota</taxon>
        <taxon>Gammaproteobacteria</taxon>
        <taxon>Moraxellales</taxon>
        <taxon>Moraxellaceae</taxon>
        <taxon>Acinetobacter</taxon>
        <taxon>Acinetobacter calcoaceticus/baumannii complex</taxon>
    </lineage>
</organism>
<dbReference type="HOGENOM" id="CLU_3303106_0_0_6"/>
<comment type="caution">
    <text evidence="1">The sequence shown here is derived from an EMBL/GenBank/DDBJ whole genome shotgun (WGS) entry which is preliminary data.</text>
</comment>